<feature type="compositionally biased region" description="Low complexity" evidence="2">
    <location>
        <begin position="118"/>
        <end position="151"/>
    </location>
</feature>
<dbReference type="InterPro" id="IPR008258">
    <property type="entry name" value="Transglycosylase_SLT_dom_1"/>
</dbReference>
<evidence type="ECO:0000256" key="1">
    <source>
        <dbReference type="ARBA" id="ARBA00007734"/>
    </source>
</evidence>
<dbReference type="eggNOG" id="COG1388">
    <property type="taxonomic scope" value="Bacteria"/>
</dbReference>
<evidence type="ECO:0000313" key="4">
    <source>
        <dbReference type="EMBL" id="ETD23987.1"/>
    </source>
</evidence>
<dbReference type="InterPro" id="IPR036779">
    <property type="entry name" value="LysM_dom_sf"/>
</dbReference>
<dbReference type="PATRIC" id="fig|1357400.3.peg.1012"/>
<feature type="region of interest" description="Disordered" evidence="2">
    <location>
        <begin position="71"/>
        <end position="156"/>
    </location>
</feature>
<dbReference type="SMART" id="SM00257">
    <property type="entry name" value="LysM"/>
    <property type="match status" value="2"/>
</dbReference>
<dbReference type="RefSeq" id="WP_023927458.1">
    <property type="nucleotide sequence ID" value="NZ_KI669454.1"/>
</dbReference>
<name>V8CA93_9HELI</name>
<dbReference type="Pfam" id="PF01464">
    <property type="entry name" value="SLT"/>
    <property type="match status" value="1"/>
</dbReference>
<dbReference type="Pfam" id="PF01476">
    <property type="entry name" value="LysM"/>
    <property type="match status" value="1"/>
</dbReference>
<evidence type="ECO:0000259" key="3">
    <source>
        <dbReference type="PROSITE" id="PS51782"/>
    </source>
</evidence>
<dbReference type="SUPFAM" id="SSF53955">
    <property type="entry name" value="Lysozyme-like"/>
    <property type="match status" value="1"/>
</dbReference>
<dbReference type="EMBL" id="AZJI01000004">
    <property type="protein sequence ID" value="ETD23987.1"/>
    <property type="molecule type" value="Genomic_DNA"/>
</dbReference>
<keyword evidence="5" id="KW-1185">Reference proteome</keyword>
<dbReference type="InterPro" id="IPR018392">
    <property type="entry name" value="LysM"/>
</dbReference>
<dbReference type="PANTHER" id="PTHR37423">
    <property type="entry name" value="SOLUBLE LYTIC MUREIN TRANSGLYCOSYLASE-RELATED"/>
    <property type="match status" value="1"/>
</dbReference>
<dbReference type="Gene3D" id="1.10.530.10">
    <property type="match status" value="1"/>
</dbReference>
<protein>
    <recommendedName>
        <fullName evidence="3">LysM domain-containing protein</fullName>
    </recommendedName>
</protein>
<dbReference type="Gene3D" id="3.10.350.10">
    <property type="entry name" value="LysM domain"/>
    <property type="match status" value="1"/>
</dbReference>
<dbReference type="CDD" id="cd16894">
    <property type="entry name" value="MltD-like"/>
    <property type="match status" value="1"/>
</dbReference>
<dbReference type="PROSITE" id="PS51782">
    <property type="entry name" value="LYSM"/>
    <property type="match status" value="1"/>
</dbReference>
<dbReference type="Proteomes" id="UP000018731">
    <property type="component" value="Unassembled WGS sequence"/>
</dbReference>
<feature type="domain" description="LysM" evidence="3">
    <location>
        <begin position="467"/>
        <end position="511"/>
    </location>
</feature>
<dbReference type="CDD" id="cd00118">
    <property type="entry name" value="LysM"/>
    <property type="match status" value="1"/>
</dbReference>
<accession>V8CA93</accession>
<dbReference type="AlphaFoldDB" id="V8CA93"/>
<feature type="compositionally biased region" description="Polar residues" evidence="2">
    <location>
        <begin position="71"/>
        <end position="117"/>
    </location>
</feature>
<dbReference type="STRING" id="1357400.HMPREF2086_00734"/>
<dbReference type="eggNOG" id="COG0741">
    <property type="taxonomic scope" value="Bacteria"/>
</dbReference>
<dbReference type="PANTHER" id="PTHR37423:SF2">
    <property type="entry name" value="MEMBRANE-BOUND LYTIC MUREIN TRANSGLYCOSYLASE C"/>
    <property type="match status" value="1"/>
</dbReference>
<gene>
    <name evidence="4" type="ORF">HMPREF2086_00734</name>
</gene>
<organism evidence="4 5">
    <name type="scientific">Helicobacter macacae MIT 99-5501</name>
    <dbReference type="NCBI Taxonomy" id="1357400"/>
    <lineage>
        <taxon>Bacteria</taxon>
        <taxon>Pseudomonadati</taxon>
        <taxon>Campylobacterota</taxon>
        <taxon>Epsilonproteobacteria</taxon>
        <taxon>Campylobacterales</taxon>
        <taxon>Helicobacteraceae</taxon>
        <taxon>Helicobacter</taxon>
    </lineage>
</organism>
<proteinExistence type="inferred from homology"/>
<sequence>MEISKLLLKGIFASVAGAVSVSVLNASSTLDMSSNALSSGVLDSSQNLLLDSSGTDMTSFINFGIDPNSGTNSTIQNDAPNDTTTSQSAESSALDSATTSQNHSQNPNTQANSNQLNSTQATTAITSQPTTTQSATSMDSSSSSAGSAAQSVAPFSAQPTQATISARAMQSERFLSTNGGFNPDNKSISTLNSFGVSEEFLASLKTNTILHSQNDDKRWARFVQQFDSSYEFIPIIRSMIAQGGIPQEFLFLAMAESGFSSKAYSRKKASGIWQFMSFTARDMGLIINDYVDERRDPIKSTKAAIRYLQYLYQATGEWYLAAMAYNCGLGRLNRAIAKAGTKDLNVLLDEKAKYLPAETRNYIRTILSMSLAFGNLQKMRDADREYLLNRGAMDTLAEVQVKGGTMLESIAAGAGMDIDDIKKYNRHITYHFLPPNQQEYSVYIPYDRLAYFKQNFDQDNAKIAEFMFHRVKKGENLASIAKRYGITVATLKSTNNLSEKPRIVANQKLLVPLASSGKIAQK</sequence>
<dbReference type="InterPro" id="IPR023346">
    <property type="entry name" value="Lysozyme-like_dom_sf"/>
</dbReference>
<evidence type="ECO:0000256" key="2">
    <source>
        <dbReference type="SAM" id="MobiDB-lite"/>
    </source>
</evidence>
<reference evidence="4 5" key="1">
    <citation type="journal article" date="2014" name="Genome Announc.">
        <title>Draft genome sequences of six enterohepatic helicobacter species isolated from humans and one from rhesus macaques.</title>
        <authorList>
            <person name="Shen Z."/>
            <person name="Sheh A."/>
            <person name="Young S.K."/>
            <person name="Abouelliel A."/>
            <person name="Ward D.V."/>
            <person name="Earl A.M."/>
            <person name="Fox J.G."/>
        </authorList>
    </citation>
    <scope>NUCLEOTIDE SEQUENCE [LARGE SCALE GENOMIC DNA]</scope>
    <source>
        <strain evidence="4 5">MIT 99-5501</strain>
    </source>
</reference>
<comment type="caution">
    <text evidence="4">The sequence shown here is derived from an EMBL/GenBank/DDBJ whole genome shotgun (WGS) entry which is preliminary data.</text>
</comment>
<dbReference type="SUPFAM" id="SSF54106">
    <property type="entry name" value="LysM domain"/>
    <property type="match status" value="1"/>
</dbReference>
<dbReference type="HOGENOM" id="CLU_521549_0_0_7"/>
<comment type="similarity">
    <text evidence="1">Belongs to the transglycosylase Slt family.</text>
</comment>
<evidence type="ECO:0000313" key="5">
    <source>
        <dbReference type="Proteomes" id="UP000018731"/>
    </source>
</evidence>